<feature type="chain" id="PRO_5041944818" evidence="2">
    <location>
        <begin position="33"/>
        <end position="392"/>
    </location>
</feature>
<reference evidence="4" key="1">
    <citation type="submission" date="2022-08" db="EMBL/GenBank/DDBJ databases">
        <title>Genomic Encyclopedia of Type Strains, Phase III (KMG-III): the genomes of soil and plant-associated and newly described type strains.</title>
        <authorList>
            <person name="Whitman W."/>
        </authorList>
    </citation>
    <scope>NUCLEOTIDE SEQUENCE</scope>
    <source>
        <strain evidence="4">HMT 1</strain>
    </source>
</reference>
<dbReference type="InterPro" id="IPR050570">
    <property type="entry name" value="Cell_wall_metabolism_enzyme"/>
</dbReference>
<feature type="domain" description="M23ase beta-sheet core" evidence="3">
    <location>
        <begin position="293"/>
        <end position="386"/>
    </location>
</feature>
<dbReference type="PANTHER" id="PTHR21666:SF270">
    <property type="entry name" value="MUREIN HYDROLASE ACTIVATOR ENVC"/>
    <property type="match status" value="1"/>
</dbReference>
<dbReference type="InterPro" id="IPR011055">
    <property type="entry name" value="Dup_hybrid_motif"/>
</dbReference>
<dbReference type="PANTHER" id="PTHR21666">
    <property type="entry name" value="PEPTIDASE-RELATED"/>
    <property type="match status" value="1"/>
</dbReference>
<accession>A0AAE3L1F3</accession>
<dbReference type="EMBL" id="JANUCT010000013">
    <property type="protein sequence ID" value="MCS3903939.1"/>
    <property type="molecule type" value="Genomic_DNA"/>
</dbReference>
<dbReference type="Gene3D" id="2.70.70.10">
    <property type="entry name" value="Glucose Permease (Domain IIA)"/>
    <property type="match status" value="1"/>
</dbReference>
<dbReference type="SUPFAM" id="SSF51261">
    <property type="entry name" value="Duplicated hybrid motif"/>
    <property type="match status" value="1"/>
</dbReference>
<keyword evidence="2" id="KW-0732">Signal</keyword>
<organism evidence="4 5">
    <name type="scientific">Methylohalomonas lacus</name>
    <dbReference type="NCBI Taxonomy" id="398773"/>
    <lineage>
        <taxon>Bacteria</taxon>
        <taxon>Pseudomonadati</taxon>
        <taxon>Pseudomonadota</taxon>
        <taxon>Gammaproteobacteria</taxon>
        <taxon>Methylohalomonadales</taxon>
        <taxon>Methylohalomonadaceae</taxon>
        <taxon>Methylohalomonas</taxon>
    </lineage>
</organism>
<evidence type="ECO:0000313" key="4">
    <source>
        <dbReference type="EMBL" id="MCS3903939.1"/>
    </source>
</evidence>
<dbReference type="InterPro" id="IPR016047">
    <property type="entry name" value="M23ase_b-sheet_dom"/>
</dbReference>
<dbReference type="FunFam" id="2.70.70.10:FF:000003">
    <property type="entry name" value="Murein hydrolase activator EnvC"/>
    <property type="match status" value="1"/>
</dbReference>
<protein>
    <submittedName>
        <fullName evidence="4">Septal ring factor EnvC (AmiA/AmiB activator)</fullName>
    </submittedName>
</protein>
<proteinExistence type="predicted"/>
<comment type="caution">
    <text evidence="4">The sequence shown here is derived from an EMBL/GenBank/DDBJ whole genome shotgun (WGS) entry which is preliminary data.</text>
</comment>
<sequence length="392" mass="44455">MRRPNPLLASKRRHCATLAGLLGLLLATAAGAQPEDRASAEAKLEKVRERIEQLEASIESARNESSTLEQQLRDIENDIAASRDRLDGLRADIARQDERLQELDARRRKYEQRLGDARDALARQMRAAYKSGRRDYLKLLLNQQDPALMGRMLTYYDYYNRARSEQIRAVSHELEQLAEIAREARREQATMAELEATESARLAELEGLETARSKVIAHLNRQISEQREQLSGLREDQDRLQSLLEELRQKPADAEPTGRFPDFAQLEGKLDWPVAGKILNSFGSDRRGGALEWQGVRLGADSGDNVRAVSTGQVVFADWFRNLGLLMIIDHGDGYMTLYGHNDDLLKKRGDWVEDGEVIAHAGDSGGQDRTALYFEIRHNGKPVDPTRWCRR</sequence>
<evidence type="ECO:0000256" key="2">
    <source>
        <dbReference type="SAM" id="SignalP"/>
    </source>
</evidence>
<name>A0AAE3L1F3_9GAMM</name>
<feature type="signal peptide" evidence="2">
    <location>
        <begin position="1"/>
        <end position="32"/>
    </location>
</feature>
<keyword evidence="5" id="KW-1185">Reference proteome</keyword>
<evidence type="ECO:0000256" key="1">
    <source>
        <dbReference type="SAM" id="Coils"/>
    </source>
</evidence>
<dbReference type="AlphaFoldDB" id="A0AAE3L1F3"/>
<keyword evidence="1" id="KW-0175">Coiled coil</keyword>
<feature type="coiled-coil region" evidence="1">
    <location>
        <begin position="37"/>
        <end position="127"/>
    </location>
</feature>
<feature type="coiled-coil region" evidence="1">
    <location>
        <begin position="167"/>
        <end position="250"/>
    </location>
</feature>
<dbReference type="Proteomes" id="UP001204445">
    <property type="component" value="Unassembled WGS sequence"/>
</dbReference>
<gene>
    <name evidence="4" type="ORF">J2T55_001971</name>
</gene>
<dbReference type="GO" id="GO:0004222">
    <property type="term" value="F:metalloendopeptidase activity"/>
    <property type="evidence" value="ECO:0007669"/>
    <property type="project" value="TreeGrafter"/>
</dbReference>
<dbReference type="Gene3D" id="6.10.250.3150">
    <property type="match status" value="1"/>
</dbReference>
<evidence type="ECO:0000259" key="3">
    <source>
        <dbReference type="Pfam" id="PF01551"/>
    </source>
</evidence>
<dbReference type="Pfam" id="PF01551">
    <property type="entry name" value="Peptidase_M23"/>
    <property type="match status" value="1"/>
</dbReference>
<dbReference type="CDD" id="cd12797">
    <property type="entry name" value="M23_peptidase"/>
    <property type="match status" value="1"/>
</dbReference>
<evidence type="ECO:0000313" key="5">
    <source>
        <dbReference type="Proteomes" id="UP001204445"/>
    </source>
</evidence>